<dbReference type="InterPro" id="IPR004838">
    <property type="entry name" value="NHTrfase_class1_PyrdxlP-BS"/>
</dbReference>
<comment type="cofactor">
    <cofactor evidence="1 6">
        <name>pyridoxal 5'-phosphate</name>
        <dbReference type="ChEBI" id="CHEBI:597326"/>
    </cofactor>
</comment>
<dbReference type="PANTHER" id="PTHR46383:SF1">
    <property type="entry name" value="ASPARTATE AMINOTRANSFERASE"/>
    <property type="match status" value="1"/>
</dbReference>
<evidence type="ECO:0000256" key="1">
    <source>
        <dbReference type="ARBA" id="ARBA00001933"/>
    </source>
</evidence>
<comment type="similarity">
    <text evidence="2 6">Belongs to the class-I pyridoxal-phosphate-dependent aminotransferase family.</text>
</comment>
<keyword evidence="5" id="KW-0663">Pyridoxal phosphate</keyword>
<dbReference type="PATRIC" id="fig|701521.8.peg.68"/>
<dbReference type="GO" id="GO:0016829">
    <property type="term" value="F:lyase activity"/>
    <property type="evidence" value="ECO:0007669"/>
    <property type="project" value="UniProtKB-KW"/>
</dbReference>
<sequence>MQLSKRVLNVSPSATLAVSAESKRMQANGIDVVNLSAGEPDFATPQNIQKAAIKSIQNGTASYYTPVPGLPELRQAVSDRIQADTGRVLTTDHILITTGAKMALYELFQALVEPNDEVILIAPFWVSYEEQIKLAGGQSTVVHPSANDMKVTVEELDKVVTRKTKMIIINSPQNPSGLVYSKEEMHVLAKWALKRGILFVVDEIYGNLVYNGQKFTSVLTFEDDLVANTVVINGVSKSYAMTGWRIGYAIAQPELIKKMSALQGHMTSNPSAVAQYAAIEALSGEQKTVIEMKDAFQKRLNRTADLVEALPGFHLKHKPTGAFYLFPNVEEAMAAKGYDSSAEFAMELLQKAHVAVVAGEGFGMPGYIRLSYATSQEQLDKAMNRIQEFLAAK</sequence>
<dbReference type="Proteomes" id="UP000005444">
    <property type="component" value="Chromosome"/>
</dbReference>
<keyword evidence="8" id="KW-0456">Lyase</keyword>
<gene>
    <name evidence="8" type="ordered locus">PECL_77</name>
</gene>
<dbReference type="PRINTS" id="PR00753">
    <property type="entry name" value="ACCSYNTHASE"/>
</dbReference>
<evidence type="ECO:0000256" key="4">
    <source>
        <dbReference type="ARBA" id="ARBA00022679"/>
    </source>
</evidence>
<accession>G8PEE4</accession>
<keyword evidence="4 6" id="KW-0808">Transferase</keyword>
<dbReference type="InterPro" id="IPR015421">
    <property type="entry name" value="PyrdxlP-dep_Trfase_major"/>
</dbReference>
<evidence type="ECO:0000256" key="2">
    <source>
        <dbReference type="ARBA" id="ARBA00007441"/>
    </source>
</evidence>
<dbReference type="PROSITE" id="PS00105">
    <property type="entry name" value="AA_TRANSFER_CLASS_1"/>
    <property type="match status" value="1"/>
</dbReference>
<dbReference type="InterPro" id="IPR004839">
    <property type="entry name" value="Aminotransferase_I/II_large"/>
</dbReference>
<dbReference type="STRING" id="701521.PECL_77"/>
<dbReference type="AlphaFoldDB" id="G8PEE4"/>
<proteinExistence type="inferred from homology"/>
<dbReference type="Pfam" id="PF00155">
    <property type="entry name" value="Aminotran_1_2"/>
    <property type="match status" value="1"/>
</dbReference>
<dbReference type="PANTHER" id="PTHR46383">
    <property type="entry name" value="ASPARTATE AMINOTRANSFERASE"/>
    <property type="match status" value="1"/>
</dbReference>
<dbReference type="Gene3D" id="3.40.640.10">
    <property type="entry name" value="Type I PLP-dependent aspartate aminotransferase-like (Major domain)"/>
    <property type="match status" value="1"/>
</dbReference>
<dbReference type="Gene3D" id="3.90.1150.10">
    <property type="entry name" value="Aspartate Aminotransferase, domain 1"/>
    <property type="match status" value="1"/>
</dbReference>
<feature type="domain" description="Aminotransferase class I/classII large" evidence="7">
    <location>
        <begin position="31"/>
        <end position="386"/>
    </location>
</feature>
<evidence type="ECO:0000259" key="7">
    <source>
        <dbReference type="Pfam" id="PF00155"/>
    </source>
</evidence>
<dbReference type="KEGG" id="pce:PECL_77"/>
<dbReference type="InterPro" id="IPR015422">
    <property type="entry name" value="PyrdxlP-dep_Trfase_small"/>
</dbReference>
<organism evidence="8 9">
    <name type="scientific">Pediococcus claussenii (strain ATCC BAA-344 / DSM 14800 / JCM 18046 / KCTC 3811 / LMG 21948 / P06)</name>
    <dbReference type="NCBI Taxonomy" id="701521"/>
    <lineage>
        <taxon>Bacteria</taxon>
        <taxon>Bacillati</taxon>
        <taxon>Bacillota</taxon>
        <taxon>Bacilli</taxon>
        <taxon>Lactobacillales</taxon>
        <taxon>Lactobacillaceae</taxon>
        <taxon>Pediococcus</taxon>
    </lineage>
</organism>
<dbReference type="HOGENOM" id="CLU_017584_4_3_9"/>
<dbReference type="InterPro" id="IPR015424">
    <property type="entry name" value="PyrdxlP-dep_Trfase"/>
</dbReference>
<dbReference type="EMBL" id="CP003137">
    <property type="protein sequence ID" value="AEV94405.1"/>
    <property type="molecule type" value="Genomic_DNA"/>
</dbReference>
<keyword evidence="9" id="KW-1185">Reference proteome</keyword>
<evidence type="ECO:0000313" key="8">
    <source>
        <dbReference type="EMBL" id="AEV94405.1"/>
    </source>
</evidence>
<dbReference type="SUPFAM" id="SSF53383">
    <property type="entry name" value="PLP-dependent transferases"/>
    <property type="match status" value="1"/>
</dbReference>
<evidence type="ECO:0000256" key="6">
    <source>
        <dbReference type="RuleBase" id="RU000481"/>
    </source>
</evidence>
<dbReference type="RefSeq" id="WP_014214603.1">
    <property type="nucleotide sequence ID" value="NC_016605.1"/>
</dbReference>
<evidence type="ECO:0000256" key="5">
    <source>
        <dbReference type="ARBA" id="ARBA00022898"/>
    </source>
</evidence>
<dbReference type="CDD" id="cd00609">
    <property type="entry name" value="AAT_like"/>
    <property type="match status" value="1"/>
</dbReference>
<evidence type="ECO:0000256" key="3">
    <source>
        <dbReference type="ARBA" id="ARBA00022576"/>
    </source>
</evidence>
<reference evidence="8 9" key="1">
    <citation type="journal article" date="2012" name="J. Bacteriol.">
        <title>Complete Genome Sequence of the Beer Spoilage Organism Pediococcus claussenii ATCC BAA-344T.</title>
        <authorList>
            <person name="Pittet V."/>
            <person name="Abegunde T."/>
            <person name="Marfleet T."/>
            <person name="Haakensen M."/>
            <person name="Morrow K."/>
            <person name="Jayaprakash T."/>
            <person name="Schroeder K."/>
            <person name="Trost B."/>
            <person name="Byrns S."/>
            <person name="Bergsveinson J."/>
            <person name="Kusalik A."/>
            <person name="Ziola B."/>
        </authorList>
    </citation>
    <scope>NUCLEOTIDE SEQUENCE [LARGE SCALE GENOMIC DNA]</scope>
    <source>
        <strain evidence="8 9">ATCC BAA-344</strain>
    </source>
</reference>
<dbReference type="EC" id="2.6.1.-" evidence="6"/>
<dbReference type="GO" id="GO:0008483">
    <property type="term" value="F:transaminase activity"/>
    <property type="evidence" value="ECO:0007669"/>
    <property type="project" value="UniProtKB-KW"/>
</dbReference>
<dbReference type="FunFam" id="3.40.640.10:FF:000033">
    <property type="entry name" value="Aspartate aminotransferase"/>
    <property type="match status" value="1"/>
</dbReference>
<keyword evidence="3 6" id="KW-0032">Aminotransferase</keyword>
<dbReference type="InterPro" id="IPR050596">
    <property type="entry name" value="AspAT/PAT-like"/>
</dbReference>
<name>G8PEE4_PEDCP</name>
<protein>
    <recommendedName>
        <fullName evidence="6">Aminotransferase</fullName>
        <ecNumber evidence="6">2.6.1.-</ecNumber>
    </recommendedName>
</protein>
<dbReference type="GO" id="GO:0030170">
    <property type="term" value="F:pyridoxal phosphate binding"/>
    <property type="evidence" value="ECO:0007669"/>
    <property type="project" value="InterPro"/>
</dbReference>
<evidence type="ECO:0000313" key="9">
    <source>
        <dbReference type="Proteomes" id="UP000005444"/>
    </source>
</evidence>
<dbReference type="GO" id="GO:0006520">
    <property type="term" value="P:amino acid metabolic process"/>
    <property type="evidence" value="ECO:0007669"/>
    <property type="project" value="InterPro"/>
</dbReference>
<dbReference type="eggNOG" id="COG0436">
    <property type="taxonomic scope" value="Bacteria"/>
</dbReference>